<proteinExistence type="predicted"/>
<dbReference type="SUPFAM" id="SSF48208">
    <property type="entry name" value="Six-hairpin glycosidases"/>
    <property type="match status" value="1"/>
</dbReference>
<dbReference type="InterPro" id="IPR012341">
    <property type="entry name" value="6hp_glycosidase-like_sf"/>
</dbReference>
<reference evidence="1 2" key="1">
    <citation type="submission" date="2020-06" db="EMBL/GenBank/DDBJ databases">
        <title>Metabacillus dokdonensis sp. nov., isolated from the rhizosphere of Elymus tsukushiensis, a plant native to the Dokdo Islands, Republic of Korea.</title>
        <authorList>
            <person name="Lee S.Y."/>
            <person name="Hwang Y.J."/>
            <person name="Son J.S."/>
            <person name="Ghim S.Y."/>
        </authorList>
    </citation>
    <scope>NUCLEOTIDE SEQUENCE [LARGE SCALE GENOMIC DNA]</scope>
    <source>
        <strain evidence="1 2">KUDC1714</strain>
    </source>
</reference>
<organism evidence="1 2">
    <name type="scientific">Metabacillus elymi</name>
    <dbReference type="NCBI Taxonomy" id="2745198"/>
    <lineage>
        <taxon>Bacteria</taxon>
        <taxon>Bacillati</taxon>
        <taxon>Bacillota</taxon>
        <taxon>Bacilli</taxon>
        <taxon>Bacillales</taxon>
        <taxon>Bacillaceae</taxon>
        <taxon>Metabacillus</taxon>
    </lineage>
</organism>
<gene>
    <name evidence="1" type="ORF">HUW50_23250</name>
</gene>
<dbReference type="GO" id="GO:0016787">
    <property type="term" value="F:hydrolase activity"/>
    <property type="evidence" value="ECO:0007669"/>
    <property type="project" value="UniProtKB-KW"/>
</dbReference>
<dbReference type="Pfam" id="PF06824">
    <property type="entry name" value="Glyco_hydro_125"/>
    <property type="match status" value="1"/>
</dbReference>
<accession>A0ABX6S8N4</accession>
<keyword evidence="2" id="KW-1185">Reference proteome</keyword>
<evidence type="ECO:0000313" key="2">
    <source>
        <dbReference type="Proteomes" id="UP000515490"/>
    </source>
</evidence>
<keyword evidence="1" id="KW-0378">Hydrolase</keyword>
<sequence length="63" mass="7300">MQLMTNYVPKSLMKIIEDVETFFSGNDKVHQLFKNCFMNTYQTTLTEKQDDTTFVVTGDIPAM</sequence>
<dbReference type="Gene3D" id="1.50.10.10">
    <property type="match status" value="1"/>
</dbReference>
<dbReference type="InterPro" id="IPR008313">
    <property type="entry name" value="GH125"/>
</dbReference>
<protein>
    <submittedName>
        <fullName evidence="1">Glycoside hydrolase family 125 protein</fullName>
    </submittedName>
</protein>
<dbReference type="InterPro" id="IPR008928">
    <property type="entry name" value="6-hairpin_glycosidase_sf"/>
</dbReference>
<name>A0ABX6S8N4_9BACI</name>
<dbReference type="EMBL" id="CP055263">
    <property type="protein sequence ID" value="QNF30123.1"/>
    <property type="molecule type" value="Genomic_DNA"/>
</dbReference>
<dbReference type="Proteomes" id="UP000515490">
    <property type="component" value="Chromosome"/>
</dbReference>
<evidence type="ECO:0000313" key="1">
    <source>
        <dbReference type="EMBL" id="QNF30123.1"/>
    </source>
</evidence>